<dbReference type="Pfam" id="PF01258">
    <property type="entry name" value="zf-dskA_traR"/>
    <property type="match status" value="1"/>
</dbReference>
<name>A0A1Y5F9F0_9BACT</name>
<evidence type="ECO:0000259" key="5">
    <source>
        <dbReference type="Pfam" id="PF01258"/>
    </source>
</evidence>
<keyword evidence="3" id="KW-0862">Zinc</keyword>
<dbReference type="SUPFAM" id="SSF109635">
    <property type="entry name" value="DnaK suppressor protein DksA, alpha-hairpin domain"/>
    <property type="match status" value="1"/>
</dbReference>
<sequence>MSGKNFDNSFLKKQKEALLHLKTSILNHMRTHSIDDLQPDRDEVVEEVDQSQISMSQQMSMELRERELKRLHEVEEALYRIDEGIYGLCEESGEPIGKKRLEKLPWVRLSIEAQEEEERHLRAA</sequence>
<dbReference type="PANTHER" id="PTHR33823:SF4">
    <property type="entry name" value="GENERAL STRESS PROTEIN 16O"/>
    <property type="match status" value="1"/>
</dbReference>
<feature type="domain" description="Zinc finger DksA/TraR C4-type" evidence="5">
    <location>
        <begin position="84"/>
        <end position="119"/>
    </location>
</feature>
<dbReference type="Proteomes" id="UP000196531">
    <property type="component" value="Unassembled WGS sequence"/>
</dbReference>
<evidence type="ECO:0000313" key="7">
    <source>
        <dbReference type="Proteomes" id="UP000196531"/>
    </source>
</evidence>
<dbReference type="InterPro" id="IPR000962">
    <property type="entry name" value="Znf_DskA_TraR"/>
</dbReference>
<organism evidence="6 7">
    <name type="scientific">Halobacteriovorax marinus</name>
    <dbReference type="NCBI Taxonomy" id="97084"/>
    <lineage>
        <taxon>Bacteria</taxon>
        <taxon>Pseudomonadati</taxon>
        <taxon>Bdellovibrionota</taxon>
        <taxon>Bacteriovoracia</taxon>
        <taxon>Bacteriovoracales</taxon>
        <taxon>Halobacteriovoraceae</taxon>
        <taxon>Halobacteriovorax</taxon>
    </lineage>
</organism>
<evidence type="ECO:0000256" key="1">
    <source>
        <dbReference type="ARBA" id="ARBA00022723"/>
    </source>
</evidence>
<keyword evidence="2" id="KW-0863">Zinc-finger</keyword>
<dbReference type="GO" id="GO:0008270">
    <property type="term" value="F:zinc ion binding"/>
    <property type="evidence" value="ECO:0007669"/>
    <property type="project" value="UniProtKB-KW"/>
</dbReference>
<reference evidence="7" key="1">
    <citation type="journal article" date="2017" name="Proc. Natl. Acad. Sci. U.S.A.">
        <title>Simulation of Deepwater Horizon oil plume reveals substrate specialization within a complex community of hydrocarbon-degraders.</title>
        <authorList>
            <person name="Hu P."/>
            <person name="Dubinsky E.A."/>
            <person name="Probst A.J."/>
            <person name="Wang J."/>
            <person name="Sieber C.M.K."/>
            <person name="Tom L.M."/>
            <person name="Gardinali P."/>
            <person name="Banfield J.F."/>
            <person name="Atlas R.M."/>
            <person name="Andersen G.L."/>
        </authorList>
    </citation>
    <scope>NUCLEOTIDE SEQUENCE [LARGE SCALE GENOMIC DNA]</scope>
</reference>
<evidence type="ECO:0000256" key="2">
    <source>
        <dbReference type="ARBA" id="ARBA00022771"/>
    </source>
</evidence>
<dbReference type="InterPro" id="IPR020458">
    <property type="entry name" value="Znf_DskA_TraR_CS"/>
</dbReference>
<dbReference type="SUPFAM" id="SSF57716">
    <property type="entry name" value="Glucocorticoid receptor-like (DNA-binding domain)"/>
    <property type="match status" value="1"/>
</dbReference>
<proteinExistence type="predicted"/>
<evidence type="ECO:0000313" key="6">
    <source>
        <dbReference type="EMBL" id="OUR94846.1"/>
    </source>
</evidence>
<accession>A0A1Y5F9F0</accession>
<evidence type="ECO:0000256" key="3">
    <source>
        <dbReference type="ARBA" id="ARBA00022833"/>
    </source>
</evidence>
<dbReference type="Gene3D" id="1.20.120.910">
    <property type="entry name" value="DksA, coiled-coil domain"/>
    <property type="match status" value="1"/>
</dbReference>
<gene>
    <name evidence="6" type="ORF">A9Q84_17210</name>
</gene>
<feature type="zinc finger region" description="dksA C4-type" evidence="4">
    <location>
        <begin position="89"/>
        <end position="113"/>
    </location>
</feature>
<evidence type="ECO:0000256" key="4">
    <source>
        <dbReference type="PROSITE-ProRule" id="PRU00510"/>
    </source>
</evidence>
<dbReference type="PANTHER" id="PTHR33823">
    <property type="entry name" value="RNA POLYMERASE-BINDING TRANSCRIPTION FACTOR DKSA-RELATED"/>
    <property type="match status" value="1"/>
</dbReference>
<dbReference type="InterPro" id="IPR037187">
    <property type="entry name" value="DnaK_N"/>
</dbReference>
<dbReference type="PROSITE" id="PS51128">
    <property type="entry name" value="ZF_DKSA_2"/>
    <property type="match status" value="1"/>
</dbReference>
<keyword evidence="1" id="KW-0479">Metal-binding</keyword>
<dbReference type="PROSITE" id="PS01102">
    <property type="entry name" value="ZF_DKSA_1"/>
    <property type="match status" value="1"/>
</dbReference>
<protein>
    <recommendedName>
        <fullName evidence="5">Zinc finger DksA/TraR C4-type domain-containing protein</fullName>
    </recommendedName>
</protein>
<dbReference type="AlphaFoldDB" id="A0A1Y5F9F0"/>
<comment type="caution">
    <text evidence="6">The sequence shown here is derived from an EMBL/GenBank/DDBJ whole genome shotgun (WGS) entry which is preliminary data.</text>
</comment>
<dbReference type="EMBL" id="MAAO01000010">
    <property type="protein sequence ID" value="OUR94846.1"/>
    <property type="molecule type" value="Genomic_DNA"/>
</dbReference>